<sequence>MVRALLARAYDSDPLMAWIFPDRRSRQSAAAAWLGLFVEHYVESGYVDVVGDDSVDAVAVWRMPDGSASRSSDPSSARPLLPTVSGLLSALVDAEHAASVAQGLAGIRDVTPAEPHAYLHFLAVEPDLQRRGVGRAVLAPGLERAEKAGLGIHLETTNADNHAFYQRLGFEFTAERHLGTGGPTLWAMWRPPAGATTGMDANTGTDA</sequence>
<dbReference type="SUPFAM" id="SSF55729">
    <property type="entry name" value="Acyl-CoA N-acyltransferases (Nat)"/>
    <property type="match status" value="1"/>
</dbReference>
<comment type="caution">
    <text evidence="2">The sequence shown here is derived from an EMBL/GenBank/DDBJ whole genome shotgun (WGS) entry which is preliminary data.</text>
</comment>
<dbReference type="Gene3D" id="3.40.630.30">
    <property type="match status" value="1"/>
</dbReference>
<dbReference type="CDD" id="cd04301">
    <property type="entry name" value="NAT_SF"/>
    <property type="match status" value="1"/>
</dbReference>
<accession>A0A6L9S9Z9</accession>
<dbReference type="InterPro" id="IPR016181">
    <property type="entry name" value="Acyl_CoA_acyltransferase"/>
</dbReference>
<dbReference type="Proteomes" id="UP000475214">
    <property type="component" value="Unassembled WGS sequence"/>
</dbReference>
<evidence type="ECO:0000313" key="3">
    <source>
        <dbReference type="Proteomes" id="UP000475214"/>
    </source>
</evidence>
<dbReference type="AlphaFoldDB" id="A0A6L9S9Z9"/>
<evidence type="ECO:0000259" key="1">
    <source>
        <dbReference type="PROSITE" id="PS51186"/>
    </source>
</evidence>
<evidence type="ECO:0000313" key="2">
    <source>
        <dbReference type="EMBL" id="NEE00780.1"/>
    </source>
</evidence>
<keyword evidence="2" id="KW-0808">Transferase</keyword>
<dbReference type="PANTHER" id="PTHR42791">
    <property type="entry name" value="GNAT FAMILY ACETYLTRANSFERASE"/>
    <property type="match status" value="1"/>
</dbReference>
<dbReference type="PROSITE" id="PS51186">
    <property type="entry name" value="GNAT"/>
    <property type="match status" value="1"/>
</dbReference>
<dbReference type="InterPro" id="IPR000182">
    <property type="entry name" value="GNAT_dom"/>
</dbReference>
<dbReference type="Pfam" id="PF00583">
    <property type="entry name" value="Acetyltransf_1"/>
    <property type="match status" value="1"/>
</dbReference>
<protein>
    <submittedName>
        <fullName evidence="2">GNAT family N-acetyltransferase</fullName>
    </submittedName>
</protein>
<feature type="domain" description="N-acetyltransferase" evidence="1">
    <location>
        <begin position="47"/>
        <end position="191"/>
    </location>
</feature>
<proteinExistence type="predicted"/>
<dbReference type="EMBL" id="JAAGOA010000006">
    <property type="protein sequence ID" value="NEE00780.1"/>
    <property type="molecule type" value="Genomic_DNA"/>
</dbReference>
<dbReference type="GO" id="GO:0016747">
    <property type="term" value="F:acyltransferase activity, transferring groups other than amino-acyl groups"/>
    <property type="evidence" value="ECO:0007669"/>
    <property type="project" value="InterPro"/>
</dbReference>
<name>A0A6L9S9Z9_9ACTN</name>
<reference evidence="2 3" key="1">
    <citation type="submission" date="2020-02" db="EMBL/GenBank/DDBJ databases">
        <authorList>
            <person name="Li X.-J."/>
            <person name="Han X.-M."/>
        </authorList>
    </citation>
    <scope>NUCLEOTIDE SEQUENCE [LARGE SCALE GENOMIC DNA]</scope>
    <source>
        <strain evidence="2 3">CCTCC AB 2017055</strain>
    </source>
</reference>
<organism evidence="2 3">
    <name type="scientific">Phytoactinopolyspora halotolerans</name>
    <dbReference type="NCBI Taxonomy" id="1981512"/>
    <lineage>
        <taxon>Bacteria</taxon>
        <taxon>Bacillati</taxon>
        <taxon>Actinomycetota</taxon>
        <taxon>Actinomycetes</taxon>
        <taxon>Jiangellales</taxon>
        <taxon>Jiangellaceae</taxon>
        <taxon>Phytoactinopolyspora</taxon>
    </lineage>
</organism>
<keyword evidence="3" id="KW-1185">Reference proteome</keyword>
<gene>
    <name evidence="2" type="ORF">G1H10_11430</name>
</gene>
<dbReference type="InterPro" id="IPR052523">
    <property type="entry name" value="Trichothecene_AcTrans"/>
</dbReference>
<dbReference type="PANTHER" id="PTHR42791:SF1">
    <property type="entry name" value="N-ACETYLTRANSFERASE DOMAIN-CONTAINING PROTEIN"/>
    <property type="match status" value="1"/>
</dbReference>
<dbReference type="RefSeq" id="WP_163737020.1">
    <property type="nucleotide sequence ID" value="NZ_JAAGOA010000006.1"/>
</dbReference>